<accession>A0AA96KTF0</accession>
<sequence length="74" mass="8773">MSSVNTDLIIGILSEKHPDISTRMIERLVNNSKQKEFQKIMDEVEGYINLEHQKEVTPPLRPQRKHLLDFSRNW</sequence>
<evidence type="ECO:0000313" key="1">
    <source>
        <dbReference type="EMBL" id="WNO47475.1"/>
    </source>
</evidence>
<proteinExistence type="predicted"/>
<organism evidence="1">
    <name type="scientific">Staphylococcus phage vB_VibM_10AMN12</name>
    <dbReference type="NCBI Taxonomy" id="3076785"/>
    <lineage>
        <taxon>Viruses</taxon>
        <taxon>Duplodnaviria</taxon>
        <taxon>Heunggongvirae</taxon>
        <taxon>Uroviricota</taxon>
        <taxon>Caudoviricetes</taxon>
    </lineage>
</organism>
<dbReference type="EMBL" id="OR481006">
    <property type="protein sequence ID" value="WNO47475.1"/>
    <property type="molecule type" value="Genomic_DNA"/>
</dbReference>
<reference evidence="1" key="1">
    <citation type="submission" date="2023-08" db="EMBL/GenBank/DDBJ databases">
        <authorList>
            <person name="Nazir A."/>
        </authorList>
    </citation>
    <scope>NUCLEOTIDE SEQUENCE</scope>
</reference>
<protein>
    <submittedName>
        <fullName evidence="1">Uncharacterized protein</fullName>
    </submittedName>
</protein>
<name>A0AA96KTF0_9CAUD</name>